<gene>
    <name evidence="1" type="ORF">L484_020858</name>
</gene>
<dbReference type="EMBL" id="KE343603">
    <property type="protein sequence ID" value="EXB37067.1"/>
    <property type="molecule type" value="Genomic_DNA"/>
</dbReference>
<evidence type="ECO:0008006" key="3">
    <source>
        <dbReference type="Google" id="ProtNLM"/>
    </source>
</evidence>
<evidence type="ECO:0000313" key="2">
    <source>
        <dbReference type="Proteomes" id="UP000030645"/>
    </source>
</evidence>
<organism evidence="1 2">
    <name type="scientific">Morus notabilis</name>
    <dbReference type="NCBI Taxonomy" id="981085"/>
    <lineage>
        <taxon>Eukaryota</taxon>
        <taxon>Viridiplantae</taxon>
        <taxon>Streptophyta</taxon>
        <taxon>Embryophyta</taxon>
        <taxon>Tracheophyta</taxon>
        <taxon>Spermatophyta</taxon>
        <taxon>Magnoliopsida</taxon>
        <taxon>eudicotyledons</taxon>
        <taxon>Gunneridae</taxon>
        <taxon>Pentapetalae</taxon>
        <taxon>rosids</taxon>
        <taxon>fabids</taxon>
        <taxon>Rosales</taxon>
        <taxon>Moraceae</taxon>
        <taxon>Moreae</taxon>
        <taxon>Morus</taxon>
    </lineage>
</organism>
<dbReference type="AlphaFoldDB" id="W9R2M2"/>
<dbReference type="InterPro" id="IPR046349">
    <property type="entry name" value="C1-like_sf"/>
</dbReference>
<evidence type="ECO:0000313" key="1">
    <source>
        <dbReference type="EMBL" id="EXB37067.1"/>
    </source>
</evidence>
<proteinExistence type="predicted"/>
<dbReference type="SUPFAM" id="SSF57889">
    <property type="entry name" value="Cysteine-rich domain"/>
    <property type="match status" value="1"/>
</dbReference>
<name>W9R2M2_9ROSA</name>
<dbReference type="Proteomes" id="UP000030645">
    <property type="component" value="Unassembled WGS sequence"/>
</dbReference>
<accession>W9R2M2</accession>
<sequence>MAIPHFIDTEIQHFSHKHPLQYRHISNEIKDTYCFCFAQDCPYYTHENCADLQEQMINHALHPQHHLKLAKRSSLNGDNSRCYYCEKPFEDISMNNISTHATSRSPLPTEETTEVDDGSHDDGVVQYICHQRPMIEQSLWQSSAKCFACQSDWSGPAYSCDFVRIFSANHARIDCQGDYNICFSRATLLCFMSLSLDLVIPVAK</sequence>
<keyword evidence="2" id="KW-1185">Reference proteome</keyword>
<protein>
    <recommendedName>
        <fullName evidence="3">DC1 domain-containing protein</fullName>
    </recommendedName>
</protein>
<reference evidence="2" key="1">
    <citation type="submission" date="2013-01" db="EMBL/GenBank/DDBJ databases">
        <title>Draft Genome Sequence of a Mulberry Tree, Morus notabilis C.K. Schneid.</title>
        <authorList>
            <person name="He N."/>
            <person name="Zhao S."/>
        </authorList>
    </citation>
    <scope>NUCLEOTIDE SEQUENCE</scope>
</reference>